<dbReference type="Proteomes" id="UP000265691">
    <property type="component" value="Unassembled WGS sequence"/>
</dbReference>
<comment type="subcellular location">
    <subcellularLocation>
        <location evidence="1">Cell membrane</location>
        <topology evidence="1">Multi-pass membrane protein</topology>
    </subcellularLocation>
</comment>
<feature type="transmembrane region" description="Helical" evidence="6">
    <location>
        <begin position="299"/>
        <end position="317"/>
    </location>
</feature>
<keyword evidence="3 6" id="KW-0812">Transmembrane</keyword>
<keyword evidence="9" id="KW-1185">Reference proteome</keyword>
<feature type="domain" description="SSD" evidence="7">
    <location>
        <begin position="632"/>
        <end position="764"/>
    </location>
</feature>
<feature type="transmembrane region" description="Helical" evidence="6">
    <location>
        <begin position="274"/>
        <end position="293"/>
    </location>
</feature>
<keyword evidence="4 6" id="KW-1133">Transmembrane helix</keyword>
<evidence type="ECO:0000259" key="7">
    <source>
        <dbReference type="PROSITE" id="PS50156"/>
    </source>
</evidence>
<evidence type="ECO:0000313" key="8">
    <source>
        <dbReference type="EMBL" id="RIY31652.1"/>
    </source>
</evidence>
<dbReference type="PROSITE" id="PS50156">
    <property type="entry name" value="SSD"/>
    <property type="match status" value="1"/>
</dbReference>
<organism evidence="8 9">
    <name type="scientific">Psittacicella hinzii</name>
    <dbReference type="NCBI Taxonomy" id="2028575"/>
    <lineage>
        <taxon>Bacteria</taxon>
        <taxon>Pseudomonadati</taxon>
        <taxon>Pseudomonadota</taxon>
        <taxon>Gammaproteobacteria</taxon>
        <taxon>Pasteurellales</taxon>
        <taxon>Psittacicellaceae</taxon>
        <taxon>Psittacicella</taxon>
    </lineage>
</organism>
<evidence type="ECO:0000256" key="2">
    <source>
        <dbReference type="ARBA" id="ARBA00022475"/>
    </source>
</evidence>
<proteinExistence type="predicted"/>
<accession>A0A3A1Y025</accession>
<feature type="transmembrane region" description="Helical" evidence="6">
    <location>
        <begin position="713"/>
        <end position="731"/>
    </location>
</feature>
<dbReference type="InterPro" id="IPR050545">
    <property type="entry name" value="Mycobact_MmpL"/>
</dbReference>
<protein>
    <recommendedName>
        <fullName evidence="7">SSD domain-containing protein</fullName>
    </recommendedName>
</protein>
<feature type="transmembrane region" description="Helical" evidence="6">
    <location>
        <begin position="737"/>
        <end position="759"/>
    </location>
</feature>
<evidence type="ECO:0000256" key="4">
    <source>
        <dbReference type="ARBA" id="ARBA00022989"/>
    </source>
</evidence>
<dbReference type="PANTHER" id="PTHR33406">
    <property type="entry name" value="MEMBRANE PROTEIN MJ1562-RELATED"/>
    <property type="match status" value="1"/>
</dbReference>
<feature type="transmembrane region" description="Helical" evidence="6">
    <location>
        <begin position="249"/>
        <end position="267"/>
    </location>
</feature>
<dbReference type="RefSeq" id="WP_119525522.1">
    <property type="nucleotide sequence ID" value="NZ_NRHC01000083.1"/>
</dbReference>
<dbReference type="InterPro" id="IPR004869">
    <property type="entry name" value="MMPL_dom"/>
</dbReference>
<dbReference type="EMBL" id="NRHC01000083">
    <property type="protein sequence ID" value="RIY31652.1"/>
    <property type="molecule type" value="Genomic_DNA"/>
</dbReference>
<reference evidence="8 9" key="1">
    <citation type="submission" date="2017-08" db="EMBL/GenBank/DDBJ databases">
        <title>Reclassification of Bisgaard taxon 37 and 44.</title>
        <authorList>
            <person name="Christensen H."/>
        </authorList>
    </citation>
    <scope>NUCLEOTIDE SEQUENCE [LARGE SCALE GENOMIC DNA]</scope>
    <source>
        <strain evidence="8 9">B96_3</strain>
    </source>
</reference>
<dbReference type="GO" id="GO:0005886">
    <property type="term" value="C:plasma membrane"/>
    <property type="evidence" value="ECO:0007669"/>
    <property type="project" value="UniProtKB-SubCell"/>
</dbReference>
<dbReference type="SUPFAM" id="SSF82866">
    <property type="entry name" value="Multidrug efflux transporter AcrB transmembrane domain"/>
    <property type="match status" value="2"/>
</dbReference>
<dbReference type="Pfam" id="PF03176">
    <property type="entry name" value="MMPL"/>
    <property type="match status" value="1"/>
</dbReference>
<name>A0A3A1Y025_9GAMM</name>
<feature type="transmembrane region" description="Helical" evidence="6">
    <location>
        <begin position="631"/>
        <end position="650"/>
    </location>
</feature>
<feature type="transmembrane region" description="Helical" evidence="6">
    <location>
        <begin position="338"/>
        <end position="356"/>
    </location>
</feature>
<keyword evidence="2" id="KW-1003">Cell membrane</keyword>
<evidence type="ECO:0000256" key="1">
    <source>
        <dbReference type="ARBA" id="ARBA00004651"/>
    </source>
</evidence>
<feature type="transmembrane region" description="Helical" evidence="6">
    <location>
        <begin position="368"/>
        <end position="390"/>
    </location>
</feature>
<dbReference type="InterPro" id="IPR000731">
    <property type="entry name" value="SSD"/>
</dbReference>
<dbReference type="Gene3D" id="1.20.1640.10">
    <property type="entry name" value="Multidrug efflux transporter AcrB transmembrane domain"/>
    <property type="match status" value="2"/>
</dbReference>
<evidence type="ECO:0000313" key="9">
    <source>
        <dbReference type="Proteomes" id="UP000265691"/>
    </source>
</evidence>
<dbReference type="AlphaFoldDB" id="A0A3A1Y025"/>
<evidence type="ECO:0000256" key="3">
    <source>
        <dbReference type="ARBA" id="ARBA00022692"/>
    </source>
</evidence>
<sequence length="764" mass="85643">MRLVGKYTFGLLCLLLVIFLGNRFYANNWLDTDLTSLLPKEQSWSQVQILADNQQTQALNKQVVALIGKNDREQAFALAKEVESLWQQSNLFGQKEQISLDLEALKQEIKYLSFATLPSRVVEQLYKQPTEYFQQYAQEIVNPFLKSSIIPANQDWLGFTRFTLTQAVNNPKVQWDYQHNMVYVQEGDITWILLTGELAGHSFAGDQTSLLNLVSQTQALVQENQGQMLITGASLFSATTQQQAEKESTYMSIIGISLTLTLLLVVFRSLKSLWLFLPIFIGLAWGIALTLVIFGKIHIMTLVIGTSLIGVLIDFPLHWLSSALFKQQWQGRASMQQLAFTFFISLLITVLGYILLAFTTLPILKQTAFFSAGALIASVLSTYIFLPSLFKNYHNKPIKKVPKFLNASLQIKLPSLAKKVFILLGVLVVGLGLMRSHWQDNMRQWISIPTSMLEQAKKIAQLTGVDLSTQYLLITAKDPEQLLAKNAQISQAIKKLEAQVEFTSLSQWLLDQEQQLSLANYLTTSLPAESYQALNNIGISSDTITQALEAYKNYQPVSLEQALETNLGKAWKFLYLGKLEADTYASVIKFNGLDAQTIQVISSLADNKEVFWQDKAGHLNQSFQEVRDQAMWLKVISIALALLFLWKVFGLVNSLKMLLIPLVSIVIITAIFGWLGITIGLFVMFGFLLISAIGIDYTAYMQTVNEPLAHKRVSILLTSMTTILTFMILGFSSTPAVAAFGITVSLGVLFNLILIFTIYHKARG</sequence>
<dbReference type="OrthoDB" id="9780358at2"/>
<comment type="caution">
    <text evidence="8">The sequence shown here is derived from an EMBL/GenBank/DDBJ whole genome shotgun (WGS) entry which is preliminary data.</text>
</comment>
<dbReference type="PANTHER" id="PTHR33406:SF13">
    <property type="entry name" value="MEMBRANE PROTEIN YDFJ"/>
    <property type="match status" value="1"/>
</dbReference>
<gene>
    <name evidence="8" type="ORF">CKF54_06335</name>
</gene>
<evidence type="ECO:0000256" key="6">
    <source>
        <dbReference type="SAM" id="Phobius"/>
    </source>
</evidence>
<keyword evidence="5 6" id="KW-0472">Membrane</keyword>
<evidence type="ECO:0000256" key="5">
    <source>
        <dbReference type="ARBA" id="ARBA00023136"/>
    </source>
</evidence>
<feature type="transmembrane region" description="Helical" evidence="6">
    <location>
        <begin position="657"/>
        <end position="675"/>
    </location>
</feature>